<dbReference type="EMBL" id="JAAKZZ010000001">
    <property type="protein sequence ID" value="NGO66772.1"/>
    <property type="molecule type" value="Genomic_DNA"/>
</dbReference>
<reference evidence="1 2" key="1">
    <citation type="submission" date="2020-02" db="EMBL/GenBank/DDBJ databases">
        <title>Whole-genome analyses of novel actinobacteria.</title>
        <authorList>
            <person name="Sahin N."/>
            <person name="Tatar D."/>
        </authorList>
    </citation>
    <scope>NUCLEOTIDE SEQUENCE [LARGE SCALE GENOMIC DNA]</scope>
    <source>
        <strain evidence="1 2">SB3404</strain>
    </source>
</reference>
<protein>
    <submittedName>
        <fullName evidence="1">Uncharacterized protein</fullName>
    </submittedName>
</protein>
<evidence type="ECO:0000313" key="1">
    <source>
        <dbReference type="EMBL" id="NGO66772.1"/>
    </source>
</evidence>
<sequence>MIDLDELVRIGRETPAYHTDDDCLDCDAAAGQPCAVNCKHRGGEARQAVKERIADLGDVEFRDLLDAARHRRGFDKNAPGFSWAWLAIEDEVEERGLIPVE</sequence>
<dbReference type="Proteomes" id="UP000477722">
    <property type="component" value="Unassembled WGS sequence"/>
</dbReference>
<dbReference type="AlphaFoldDB" id="A0A6G4WPM0"/>
<keyword evidence="2" id="KW-1185">Reference proteome</keyword>
<proteinExistence type="predicted"/>
<comment type="caution">
    <text evidence="1">The sequence shown here is derived from an EMBL/GenBank/DDBJ whole genome shotgun (WGS) entry which is preliminary data.</text>
</comment>
<dbReference type="RefSeq" id="WP_165296449.1">
    <property type="nucleotide sequence ID" value="NZ_JAAKZZ010000001.1"/>
</dbReference>
<accession>A0A6G4WPM0</accession>
<evidence type="ECO:0000313" key="2">
    <source>
        <dbReference type="Proteomes" id="UP000477722"/>
    </source>
</evidence>
<name>A0A6G4WPM0_9ACTN</name>
<gene>
    <name evidence="1" type="ORF">G5C65_00025</name>
</gene>
<organism evidence="1 2">
    <name type="scientific">Streptomyces boncukensis</name>
    <dbReference type="NCBI Taxonomy" id="2711219"/>
    <lineage>
        <taxon>Bacteria</taxon>
        <taxon>Bacillati</taxon>
        <taxon>Actinomycetota</taxon>
        <taxon>Actinomycetes</taxon>
        <taxon>Kitasatosporales</taxon>
        <taxon>Streptomycetaceae</taxon>
        <taxon>Streptomyces</taxon>
    </lineage>
</organism>